<comment type="caution">
    <text evidence="9">The sequence shown here is derived from an EMBL/GenBank/DDBJ whole genome shotgun (WGS) entry which is preliminary data.</text>
</comment>
<keyword evidence="7" id="KW-0539">Nucleus</keyword>
<comment type="similarity">
    <text evidence="3">Belongs to the HARBI1 family.</text>
</comment>
<name>A0ABQ9I7G3_9NEOP</name>
<proteinExistence type="inferred from homology"/>
<evidence type="ECO:0000256" key="2">
    <source>
        <dbReference type="ARBA" id="ARBA00004123"/>
    </source>
</evidence>
<evidence type="ECO:0000256" key="1">
    <source>
        <dbReference type="ARBA" id="ARBA00001968"/>
    </source>
</evidence>
<dbReference type="PANTHER" id="PTHR22930">
    <property type="match status" value="1"/>
</dbReference>
<dbReference type="InterPro" id="IPR045249">
    <property type="entry name" value="HARBI1-like"/>
</dbReference>
<dbReference type="Pfam" id="PF13359">
    <property type="entry name" value="DDE_Tnp_4"/>
    <property type="match status" value="1"/>
</dbReference>
<gene>
    <name evidence="9" type="ORF">PR048_005012</name>
</gene>
<organism evidence="9 10">
    <name type="scientific">Dryococelus australis</name>
    <dbReference type="NCBI Taxonomy" id="614101"/>
    <lineage>
        <taxon>Eukaryota</taxon>
        <taxon>Metazoa</taxon>
        <taxon>Ecdysozoa</taxon>
        <taxon>Arthropoda</taxon>
        <taxon>Hexapoda</taxon>
        <taxon>Insecta</taxon>
        <taxon>Pterygota</taxon>
        <taxon>Neoptera</taxon>
        <taxon>Polyneoptera</taxon>
        <taxon>Phasmatodea</taxon>
        <taxon>Verophasmatodea</taxon>
        <taxon>Anareolatae</taxon>
        <taxon>Phasmatidae</taxon>
        <taxon>Eurycanthinae</taxon>
        <taxon>Dryococelus</taxon>
    </lineage>
</organism>
<evidence type="ECO:0000313" key="9">
    <source>
        <dbReference type="EMBL" id="KAJ8892432.1"/>
    </source>
</evidence>
<evidence type="ECO:0000256" key="4">
    <source>
        <dbReference type="ARBA" id="ARBA00022722"/>
    </source>
</evidence>
<reference evidence="9 10" key="1">
    <citation type="submission" date="2023-02" db="EMBL/GenBank/DDBJ databases">
        <title>LHISI_Scaffold_Assembly.</title>
        <authorList>
            <person name="Stuart O.P."/>
            <person name="Cleave R."/>
            <person name="Magrath M.J.L."/>
            <person name="Mikheyev A.S."/>
        </authorList>
    </citation>
    <scope>NUCLEOTIDE SEQUENCE [LARGE SCALE GENOMIC DNA]</scope>
    <source>
        <strain evidence="9">Daus_M_001</strain>
        <tissue evidence="9">Leg muscle</tissue>
    </source>
</reference>
<comment type="cofactor">
    <cofactor evidence="1">
        <name>a divalent metal cation</name>
        <dbReference type="ChEBI" id="CHEBI:60240"/>
    </cofactor>
</comment>
<keyword evidence="10" id="KW-1185">Reference proteome</keyword>
<comment type="subcellular location">
    <subcellularLocation>
        <location evidence="2">Nucleus</location>
    </subcellularLocation>
</comment>
<evidence type="ECO:0000256" key="5">
    <source>
        <dbReference type="ARBA" id="ARBA00022723"/>
    </source>
</evidence>
<keyword evidence="5" id="KW-0479">Metal-binding</keyword>
<evidence type="ECO:0000256" key="6">
    <source>
        <dbReference type="ARBA" id="ARBA00022801"/>
    </source>
</evidence>
<dbReference type="Proteomes" id="UP001159363">
    <property type="component" value="Chromosome 2"/>
</dbReference>
<keyword evidence="6" id="KW-0378">Hydrolase</keyword>
<dbReference type="PANTHER" id="PTHR22930:SF85">
    <property type="entry name" value="GH03217P-RELATED"/>
    <property type="match status" value="1"/>
</dbReference>
<accession>A0ABQ9I7G3</accession>
<evidence type="ECO:0000313" key="10">
    <source>
        <dbReference type="Proteomes" id="UP001159363"/>
    </source>
</evidence>
<evidence type="ECO:0000259" key="8">
    <source>
        <dbReference type="Pfam" id="PF13359"/>
    </source>
</evidence>
<evidence type="ECO:0000256" key="7">
    <source>
        <dbReference type="ARBA" id="ARBA00023242"/>
    </source>
</evidence>
<feature type="domain" description="DDE Tnp4" evidence="8">
    <location>
        <begin position="170"/>
        <end position="230"/>
    </location>
</feature>
<protein>
    <recommendedName>
        <fullName evidence="8">DDE Tnp4 domain-containing protein</fullName>
    </recommendedName>
</protein>
<dbReference type="InterPro" id="IPR027806">
    <property type="entry name" value="HARBI1_dom"/>
</dbReference>
<sequence length="257" mass="30069">MDVVHRKRVGFAYLTYKYLMESSERRCWVHPFVSARLLKGAFVTTFADLRNDELKFYNYFRMSIKSFNELSARLRVALKLQDTKFRLAITPLEMLAVTLRYLGSGCTLIDSHYQNRLGRSTLSKIVRRVCRTMWGILRKECIPDFTEEIWCNIATRFEKRPNFPNCYGAVDGTHIRIEKPQFRGSQHFHYKKFHSIFDSNYSFTYIEVGSCGRESDSTIFENSKLYLLLVNDQAHIPKRRPLPGTTGPPMPFTFIGD</sequence>
<evidence type="ECO:0000256" key="3">
    <source>
        <dbReference type="ARBA" id="ARBA00006958"/>
    </source>
</evidence>
<keyword evidence="4" id="KW-0540">Nuclease</keyword>
<dbReference type="EMBL" id="JARBHB010000002">
    <property type="protein sequence ID" value="KAJ8892432.1"/>
    <property type="molecule type" value="Genomic_DNA"/>
</dbReference>